<protein>
    <submittedName>
        <fullName evidence="3">Glycosyl transferase family 1</fullName>
    </submittedName>
</protein>
<keyword evidence="4" id="KW-1185">Reference proteome</keyword>
<comment type="caution">
    <text evidence="3">The sequence shown here is derived from an EMBL/GenBank/DDBJ whole genome shotgun (WGS) entry which is preliminary data.</text>
</comment>
<gene>
    <name evidence="3" type="ORF">DCC81_17540</name>
</gene>
<sequence length="378" mass="42870">MATQKIIILGTAFPFRGGIAAYNERLARELQQQADVEIWTFTLQYPQFLFPGQSQYSTDPAPTDLKIRRLVNAVNPLNWWKVGRMMKKAAPDMVITKFWLPFMGPCLGTILRIGKKNKRNTKVVAILDNMIPHEKRFGDVAFSKYFLKPIDAFIAMSQKVLDDLRQFEPTKPASLIPHPIYDNYGPLISKAEARKRLQLAQDQRYILFFGFIRKYKGLDLLLQAMADPRVIAAGIKCIVAGEFYEDAAPYHALVEQLHLQDRVLLHTDFIPTEDVKNYFCAADLVVQPYKSATQSGISQIAYHFEKPMVVTSVGGLVEMVPHGVVGFQADPEPASIAAAIVKYYDEQQEVPMTNAMREAKKQYAWSRLAEEIVKLPAR</sequence>
<keyword evidence="3" id="KW-0808">Transferase</keyword>
<dbReference type="Pfam" id="PF13439">
    <property type="entry name" value="Glyco_transf_4"/>
    <property type="match status" value="1"/>
</dbReference>
<evidence type="ECO:0000259" key="2">
    <source>
        <dbReference type="Pfam" id="PF13439"/>
    </source>
</evidence>
<dbReference type="InterPro" id="IPR001296">
    <property type="entry name" value="Glyco_trans_1"/>
</dbReference>
<accession>A0A2T7BID3</accession>
<evidence type="ECO:0000313" key="4">
    <source>
        <dbReference type="Proteomes" id="UP000244450"/>
    </source>
</evidence>
<dbReference type="InterPro" id="IPR028098">
    <property type="entry name" value="Glyco_trans_4-like_N"/>
</dbReference>
<dbReference type="EMBL" id="QCYK01000002">
    <property type="protein sequence ID" value="PUZ26045.1"/>
    <property type="molecule type" value="Genomic_DNA"/>
</dbReference>
<dbReference type="GO" id="GO:0016757">
    <property type="term" value="F:glycosyltransferase activity"/>
    <property type="evidence" value="ECO:0007669"/>
    <property type="project" value="InterPro"/>
</dbReference>
<reference evidence="3 4" key="1">
    <citation type="submission" date="2018-04" db="EMBL/GenBank/DDBJ databases">
        <title>Chitinophaga fuyangensis sp. nov., isolated from soil in a chemical factory.</title>
        <authorList>
            <person name="Chen K."/>
        </authorList>
    </citation>
    <scope>NUCLEOTIDE SEQUENCE [LARGE SCALE GENOMIC DNA]</scope>
    <source>
        <strain evidence="3 4">LY-1</strain>
    </source>
</reference>
<dbReference type="PANTHER" id="PTHR12526">
    <property type="entry name" value="GLYCOSYLTRANSFERASE"/>
    <property type="match status" value="1"/>
</dbReference>
<dbReference type="OrthoDB" id="9771846at2"/>
<evidence type="ECO:0000313" key="3">
    <source>
        <dbReference type="EMBL" id="PUZ26045.1"/>
    </source>
</evidence>
<dbReference type="SUPFAM" id="SSF53756">
    <property type="entry name" value="UDP-Glycosyltransferase/glycogen phosphorylase"/>
    <property type="match status" value="1"/>
</dbReference>
<feature type="domain" description="Glycosyl transferase family 1" evidence="1">
    <location>
        <begin position="190"/>
        <end position="362"/>
    </location>
</feature>
<proteinExistence type="predicted"/>
<dbReference type="Gene3D" id="3.40.50.2000">
    <property type="entry name" value="Glycogen Phosphorylase B"/>
    <property type="match status" value="2"/>
</dbReference>
<organism evidence="3 4">
    <name type="scientific">Chitinophaga parva</name>
    <dbReference type="NCBI Taxonomy" id="2169414"/>
    <lineage>
        <taxon>Bacteria</taxon>
        <taxon>Pseudomonadati</taxon>
        <taxon>Bacteroidota</taxon>
        <taxon>Chitinophagia</taxon>
        <taxon>Chitinophagales</taxon>
        <taxon>Chitinophagaceae</taxon>
        <taxon>Chitinophaga</taxon>
    </lineage>
</organism>
<evidence type="ECO:0000259" key="1">
    <source>
        <dbReference type="Pfam" id="PF00534"/>
    </source>
</evidence>
<dbReference type="Pfam" id="PF00534">
    <property type="entry name" value="Glycos_transf_1"/>
    <property type="match status" value="1"/>
</dbReference>
<feature type="domain" description="Glycosyltransferase subfamily 4-like N-terminal" evidence="2">
    <location>
        <begin position="17"/>
        <end position="180"/>
    </location>
</feature>
<dbReference type="RefSeq" id="WP_108687882.1">
    <property type="nucleotide sequence ID" value="NZ_QCYK01000002.1"/>
</dbReference>
<dbReference type="AlphaFoldDB" id="A0A2T7BID3"/>
<name>A0A2T7BID3_9BACT</name>
<dbReference type="Proteomes" id="UP000244450">
    <property type="component" value="Unassembled WGS sequence"/>
</dbReference>